<keyword evidence="10 17" id="KW-0520">NAD</keyword>
<dbReference type="PANTHER" id="PTHR12592:SF0">
    <property type="entry name" value="ATP-DEPENDENT (S)-NAD(P)H-HYDRATE DEHYDRATASE"/>
    <property type="match status" value="1"/>
</dbReference>
<dbReference type="EMBL" id="FNAP01000012">
    <property type="protein sequence ID" value="SDE78530.1"/>
    <property type="molecule type" value="Genomic_DNA"/>
</dbReference>
<evidence type="ECO:0000256" key="18">
    <source>
        <dbReference type="HAMAP-Rule" id="MF_01966"/>
    </source>
</evidence>
<keyword evidence="9 18" id="KW-0630">Potassium</keyword>
<dbReference type="NCBIfam" id="TIGR00196">
    <property type="entry name" value="yjeF_cterm"/>
    <property type="match status" value="1"/>
</dbReference>
<dbReference type="EC" id="5.1.99.6" evidence="19"/>
<dbReference type="GO" id="GO:0046496">
    <property type="term" value="P:nicotinamide nucleotide metabolic process"/>
    <property type="evidence" value="ECO:0007669"/>
    <property type="project" value="UniProtKB-UniRule"/>
</dbReference>
<evidence type="ECO:0000313" key="22">
    <source>
        <dbReference type="EMBL" id="SDE78530.1"/>
    </source>
</evidence>
<dbReference type="GO" id="GO:0005524">
    <property type="term" value="F:ATP binding"/>
    <property type="evidence" value="ECO:0007669"/>
    <property type="project" value="UniProtKB-UniRule"/>
</dbReference>
<keyword evidence="12 17" id="KW-0456">Lyase</keyword>
<comment type="function">
    <text evidence="18">Catalyzes the epimerization of the S- and R-forms of NAD(P)HX, a damaged form of NAD(P)H that is a result of enzymatic or heat-dependent hydration. This is a prerequisite for the S-specific NAD(P)H-hydrate dehydratase to allow the repair of both epimers of NAD(P)HX.</text>
</comment>
<dbReference type="Gene3D" id="3.40.50.10260">
    <property type="entry name" value="YjeF N-terminal domain"/>
    <property type="match status" value="1"/>
</dbReference>
<dbReference type="InterPro" id="IPR017953">
    <property type="entry name" value="Carbohydrate_kinase_pred_CS"/>
</dbReference>
<dbReference type="Pfam" id="PF03853">
    <property type="entry name" value="YjeF_N"/>
    <property type="match status" value="1"/>
</dbReference>
<accession>A0A1G7FRJ4</accession>
<dbReference type="CDD" id="cd01171">
    <property type="entry name" value="YXKO-related"/>
    <property type="match status" value="1"/>
</dbReference>
<comment type="catalytic activity">
    <reaction evidence="1 18 19">
        <text>(6R)-NADHX = (6S)-NADHX</text>
        <dbReference type="Rhea" id="RHEA:32215"/>
        <dbReference type="ChEBI" id="CHEBI:64074"/>
        <dbReference type="ChEBI" id="CHEBI:64075"/>
        <dbReference type="EC" id="5.1.99.6"/>
    </reaction>
</comment>
<evidence type="ECO:0000256" key="10">
    <source>
        <dbReference type="ARBA" id="ARBA00023027"/>
    </source>
</evidence>
<dbReference type="PIRSF" id="PIRSF017184">
    <property type="entry name" value="Nnr"/>
    <property type="match status" value="1"/>
</dbReference>
<feature type="binding site" evidence="17">
    <location>
        <begin position="408"/>
        <end position="412"/>
    </location>
    <ligand>
        <name>AMP</name>
        <dbReference type="ChEBI" id="CHEBI:456215"/>
    </ligand>
</feature>
<keyword evidence="13" id="KW-0511">Multifunctional enzyme</keyword>
<dbReference type="PROSITE" id="PS01050">
    <property type="entry name" value="YJEF_C_2"/>
    <property type="match status" value="1"/>
</dbReference>
<dbReference type="InterPro" id="IPR000631">
    <property type="entry name" value="CARKD"/>
</dbReference>
<feature type="binding site" evidence="17">
    <location>
        <position position="323"/>
    </location>
    <ligand>
        <name>(6S)-NADPHX</name>
        <dbReference type="ChEBI" id="CHEBI:64076"/>
    </ligand>
</feature>
<evidence type="ECO:0000256" key="11">
    <source>
        <dbReference type="ARBA" id="ARBA00023235"/>
    </source>
</evidence>
<dbReference type="OrthoDB" id="9806925at2"/>
<feature type="binding site" evidence="17">
    <location>
        <position position="374"/>
    </location>
    <ligand>
        <name>(6S)-NADPHX</name>
        <dbReference type="ChEBI" id="CHEBI:64076"/>
    </ligand>
</feature>
<keyword evidence="11 18" id="KW-0413">Isomerase</keyword>
<evidence type="ECO:0000256" key="9">
    <source>
        <dbReference type="ARBA" id="ARBA00022958"/>
    </source>
</evidence>
<comment type="catalytic activity">
    <reaction evidence="15 17 19">
        <text>(6S)-NADHX + ADP = AMP + phosphate + NADH + H(+)</text>
        <dbReference type="Rhea" id="RHEA:32223"/>
        <dbReference type="ChEBI" id="CHEBI:15378"/>
        <dbReference type="ChEBI" id="CHEBI:43474"/>
        <dbReference type="ChEBI" id="CHEBI:57945"/>
        <dbReference type="ChEBI" id="CHEBI:64074"/>
        <dbReference type="ChEBI" id="CHEBI:456215"/>
        <dbReference type="ChEBI" id="CHEBI:456216"/>
        <dbReference type="EC" id="4.2.1.136"/>
    </reaction>
</comment>
<evidence type="ECO:0000256" key="15">
    <source>
        <dbReference type="ARBA" id="ARBA00048238"/>
    </source>
</evidence>
<keyword evidence="8 17" id="KW-0521">NADP</keyword>
<evidence type="ECO:0000256" key="3">
    <source>
        <dbReference type="ARBA" id="ARBA00006001"/>
    </source>
</evidence>
<comment type="catalytic activity">
    <reaction evidence="16 17 19">
        <text>(6S)-NADPHX + ADP = AMP + phosphate + NADPH + H(+)</text>
        <dbReference type="Rhea" id="RHEA:32235"/>
        <dbReference type="ChEBI" id="CHEBI:15378"/>
        <dbReference type="ChEBI" id="CHEBI:43474"/>
        <dbReference type="ChEBI" id="CHEBI:57783"/>
        <dbReference type="ChEBI" id="CHEBI:64076"/>
        <dbReference type="ChEBI" id="CHEBI:456215"/>
        <dbReference type="ChEBI" id="CHEBI:456216"/>
        <dbReference type="EC" id="4.2.1.136"/>
    </reaction>
</comment>
<evidence type="ECO:0000256" key="8">
    <source>
        <dbReference type="ARBA" id="ARBA00022857"/>
    </source>
</evidence>
<comment type="similarity">
    <text evidence="18">Belongs to the NnrE/AIBP family.</text>
</comment>
<feature type="domain" description="YjeF C-terminal" evidence="20">
    <location>
        <begin position="226"/>
        <end position="492"/>
    </location>
</feature>
<keyword evidence="7 17" id="KW-0067">ATP-binding</keyword>
<dbReference type="GO" id="GO:0046872">
    <property type="term" value="F:metal ion binding"/>
    <property type="evidence" value="ECO:0007669"/>
    <property type="project" value="UniProtKB-UniRule"/>
</dbReference>
<evidence type="ECO:0000256" key="2">
    <source>
        <dbReference type="ARBA" id="ARBA00000909"/>
    </source>
</evidence>
<comment type="cofactor">
    <cofactor evidence="17">
        <name>Mg(2+)</name>
        <dbReference type="ChEBI" id="CHEBI:18420"/>
    </cofactor>
</comment>
<comment type="function">
    <text evidence="17">Catalyzes the dehydration of the S-form of NAD(P)HX at the expense of ADP, which is converted to AMP. Together with NAD(P)HX epimerase, which catalyzes the epimerization of the S- and R-forms, the enzyme allows the repair of both epimers of NAD(P)HX, a damaged form of NAD(P)H that is a result of enzymatic or heat-dependent hydration.</text>
</comment>
<proteinExistence type="inferred from homology"/>
<dbReference type="NCBIfam" id="TIGR00197">
    <property type="entry name" value="yjeF_nterm"/>
    <property type="match status" value="1"/>
</dbReference>
<dbReference type="STRING" id="69960.SAMN05421720_11243"/>
<feature type="binding site" evidence="18">
    <location>
        <position position="164"/>
    </location>
    <ligand>
        <name>K(+)</name>
        <dbReference type="ChEBI" id="CHEBI:29103"/>
    </ligand>
</feature>
<dbReference type="SUPFAM" id="SSF53613">
    <property type="entry name" value="Ribokinase-like"/>
    <property type="match status" value="1"/>
</dbReference>
<dbReference type="RefSeq" id="WP_092787445.1">
    <property type="nucleotide sequence ID" value="NZ_FNAP01000012.1"/>
</dbReference>
<feature type="binding site" evidence="17">
    <location>
        <position position="260"/>
    </location>
    <ligand>
        <name>(6S)-NADPHX</name>
        <dbReference type="ChEBI" id="CHEBI:64076"/>
    </ligand>
</feature>
<comment type="function">
    <text evidence="14 19">Bifunctional enzyme that catalyzes the epimerization of the S- and R-forms of NAD(P)HX and the dehydration of the S-form of NAD(P)HX at the expense of ADP, which is converted to AMP. This allows the repair of both epimers of NAD(P)HX, a damaged form of NAD(P)H that is a result of enzymatic or heat-dependent hydration.</text>
</comment>
<dbReference type="Proteomes" id="UP000199412">
    <property type="component" value="Unassembled WGS sequence"/>
</dbReference>
<evidence type="ECO:0000259" key="21">
    <source>
        <dbReference type="PROSITE" id="PS51385"/>
    </source>
</evidence>
<dbReference type="HAMAP" id="MF_01966">
    <property type="entry name" value="NADHX_epimerase"/>
    <property type="match status" value="1"/>
</dbReference>
<comment type="cofactor">
    <cofactor evidence="18 19">
        <name>K(+)</name>
        <dbReference type="ChEBI" id="CHEBI:29103"/>
    </cofactor>
    <text evidence="18 19">Binds 1 potassium ion per subunit.</text>
</comment>
<evidence type="ECO:0000256" key="6">
    <source>
        <dbReference type="ARBA" id="ARBA00022741"/>
    </source>
</evidence>
<dbReference type="InterPro" id="IPR004443">
    <property type="entry name" value="YjeF_N_dom"/>
</dbReference>
<dbReference type="GO" id="GO:0110051">
    <property type="term" value="P:metabolite repair"/>
    <property type="evidence" value="ECO:0007669"/>
    <property type="project" value="TreeGrafter"/>
</dbReference>
<dbReference type="AlphaFoldDB" id="A0A1G7FRJ4"/>
<evidence type="ECO:0000256" key="13">
    <source>
        <dbReference type="ARBA" id="ARBA00023268"/>
    </source>
</evidence>
<feature type="binding site" evidence="17">
    <location>
        <position position="438"/>
    </location>
    <ligand>
        <name>(6S)-NADPHX</name>
        <dbReference type="ChEBI" id="CHEBI:64076"/>
    </ligand>
</feature>
<keyword evidence="5 18" id="KW-0479">Metal-binding</keyword>
<dbReference type="InterPro" id="IPR030677">
    <property type="entry name" value="Nnr"/>
</dbReference>
<comment type="subunit">
    <text evidence="17">Homotetramer.</text>
</comment>
<evidence type="ECO:0000256" key="1">
    <source>
        <dbReference type="ARBA" id="ARBA00000013"/>
    </source>
</evidence>
<comment type="catalytic activity">
    <reaction evidence="2 18 19">
        <text>(6R)-NADPHX = (6S)-NADPHX</text>
        <dbReference type="Rhea" id="RHEA:32227"/>
        <dbReference type="ChEBI" id="CHEBI:64076"/>
        <dbReference type="ChEBI" id="CHEBI:64077"/>
        <dbReference type="EC" id="5.1.99.6"/>
    </reaction>
</comment>
<dbReference type="GO" id="GO:0052856">
    <property type="term" value="F:NAD(P)HX epimerase activity"/>
    <property type="evidence" value="ECO:0007669"/>
    <property type="project" value="UniProtKB-UniRule"/>
</dbReference>
<feature type="binding site" evidence="18">
    <location>
        <position position="161"/>
    </location>
    <ligand>
        <name>(6S)-NADPHX</name>
        <dbReference type="ChEBI" id="CHEBI:64076"/>
    </ligand>
</feature>
<comment type="similarity">
    <text evidence="4 19">In the C-terminal section; belongs to the NnrD/CARKD family.</text>
</comment>
<dbReference type="InterPro" id="IPR029056">
    <property type="entry name" value="Ribokinase-like"/>
</dbReference>
<dbReference type="PROSITE" id="PS51385">
    <property type="entry name" value="YJEF_N"/>
    <property type="match status" value="1"/>
</dbReference>
<feature type="binding site" evidence="18">
    <location>
        <position position="127"/>
    </location>
    <ligand>
        <name>K(+)</name>
        <dbReference type="ChEBI" id="CHEBI:29103"/>
    </ligand>
</feature>
<protein>
    <recommendedName>
        <fullName evidence="19">Bifunctional NAD(P)H-hydrate repair enzyme</fullName>
    </recommendedName>
    <alternativeName>
        <fullName evidence="19">Nicotinamide nucleotide repair protein</fullName>
    </alternativeName>
    <domain>
        <recommendedName>
            <fullName evidence="19">ADP-dependent (S)-NAD(P)H-hydrate dehydratase</fullName>
            <ecNumber evidence="19">4.2.1.136</ecNumber>
        </recommendedName>
        <alternativeName>
            <fullName evidence="19">ADP-dependent NAD(P)HX dehydratase</fullName>
        </alternativeName>
    </domain>
    <domain>
        <recommendedName>
            <fullName evidence="19">NAD(P)H-hydrate epimerase</fullName>
            <ecNumber evidence="19">5.1.99.6</ecNumber>
        </recommendedName>
    </domain>
</protein>
<feature type="binding site" evidence="18">
    <location>
        <begin position="66"/>
        <end position="70"/>
    </location>
    <ligand>
        <name>(6S)-NADPHX</name>
        <dbReference type="ChEBI" id="CHEBI:64076"/>
    </ligand>
</feature>
<dbReference type="GO" id="GO:0052855">
    <property type="term" value="F:ADP-dependent NAD(P)H-hydrate dehydratase activity"/>
    <property type="evidence" value="ECO:0007669"/>
    <property type="project" value="UniProtKB-UniRule"/>
</dbReference>
<feature type="binding site" evidence="17">
    <location>
        <position position="437"/>
    </location>
    <ligand>
        <name>AMP</name>
        <dbReference type="ChEBI" id="CHEBI:456215"/>
    </ligand>
</feature>
<organism evidence="22 23">
    <name type="scientific">Rhodospira trueperi</name>
    <dbReference type="NCBI Taxonomy" id="69960"/>
    <lineage>
        <taxon>Bacteria</taxon>
        <taxon>Pseudomonadati</taxon>
        <taxon>Pseudomonadota</taxon>
        <taxon>Alphaproteobacteria</taxon>
        <taxon>Rhodospirillales</taxon>
        <taxon>Rhodospirillaceae</taxon>
        <taxon>Rhodospira</taxon>
    </lineage>
</organism>
<dbReference type="HAMAP" id="MF_01965">
    <property type="entry name" value="NADHX_dehydratase"/>
    <property type="match status" value="1"/>
</dbReference>
<evidence type="ECO:0000256" key="19">
    <source>
        <dbReference type="PIRNR" id="PIRNR017184"/>
    </source>
</evidence>
<evidence type="ECO:0000256" key="12">
    <source>
        <dbReference type="ARBA" id="ARBA00023239"/>
    </source>
</evidence>
<dbReference type="PANTHER" id="PTHR12592">
    <property type="entry name" value="ATP-DEPENDENT (S)-NAD(P)H-HYDRATE DEHYDRATASE FAMILY MEMBER"/>
    <property type="match status" value="1"/>
</dbReference>
<evidence type="ECO:0000259" key="20">
    <source>
        <dbReference type="PROSITE" id="PS51383"/>
    </source>
</evidence>
<feature type="binding site" evidence="18">
    <location>
        <begin position="131"/>
        <end position="137"/>
    </location>
    <ligand>
        <name>(6S)-NADPHX</name>
        <dbReference type="ChEBI" id="CHEBI:64076"/>
    </ligand>
</feature>
<comment type="similarity">
    <text evidence="17">Belongs to the NnrD/CARKD family.</text>
</comment>
<dbReference type="PROSITE" id="PS51383">
    <property type="entry name" value="YJEF_C_3"/>
    <property type="match status" value="1"/>
</dbReference>
<dbReference type="EC" id="4.2.1.136" evidence="19"/>
<keyword evidence="6 17" id="KW-0547">Nucleotide-binding</keyword>
<dbReference type="Gene3D" id="3.40.1190.20">
    <property type="match status" value="1"/>
</dbReference>
<keyword evidence="23" id="KW-1185">Reference proteome</keyword>
<comment type="caution">
    <text evidence="18">Lacks conserved residue(s) required for the propagation of feature annotation.</text>
</comment>
<dbReference type="InterPro" id="IPR036652">
    <property type="entry name" value="YjeF_N_dom_sf"/>
</dbReference>
<reference evidence="22 23" key="1">
    <citation type="submission" date="2016-10" db="EMBL/GenBank/DDBJ databases">
        <authorList>
            <person name="de Groot N.N."/>
        </authorList>
    </citation>
    <scope>NUCLEOTIDE SEQUENCE [LARGE SCALE GENOMIC DNA]</scope>
    <source>
        <strain evidence="22 23">ATCC 700224</strain>
    </source>
</reference>
<name>A0A1G7FRJ4_9PROT</name>
<evidence type="ECO:0000256" key="14">
    <source>
        <dbReference type="ARBA" id="ARBA00025153"/>
    </source>
</evidence>
<dbReference type="Pfam" id="PF01256">
    <property type="entry name" value="Carb_kinase"/>
    <property type="match status" value="1"/>
</dbReference>
<evidence type="ECO:0000256" key="17">
    <source>
        <dbReference type="HAMAP-Rule" id="MF_01965"/>
    </source>
</evidence>
<feature type="domain" description="YjeF N-terminal" evidence="21">
    <location>
        <begin position="20"/>
        <end position="218"/>
    </location>
</feature>
<evidence type="ECO:0000313" key="23">
    <source>
        <dbReference type="Proteomes" id="UP000199412"/>
    </source>
</evidence>
<evidence type="ECO:0000256" key="7">
    <source>
        <dbReference type="ARBA" id="ARBA00022840"/>
    </source>
</evidence>
<comment type="similarity">
    <text evidence="3 19">In the N-terminal section; belongs to the NnrE/AIBP family.</text>
</comment>
<evidence type="ECO:0000256" key="4">
    <source>
        <dbReference type="ARBA" id="ARBA00009524"/>
    </source>
</evidence>
<evidence type="ECO:0000256" key="5">
    <source>
        <dbReference type="ARBA" id="ARBA00022723"/>
    </source>
</evidence>
<feature type="binding site" evidence="18">
    <location>
        <position position="67"/>
    </location>
    <ligand>
        <name>K(+)</name>
        <dbReference type="ChEBI" id="CHEBI:29103"/>
    </ligand>
</feature>
<evidence type="ECO:0000256" key="16">
    <source>
        <dbReference type="ARBA" id="ARBA00049209"/>
    </source>
</evidence>
<gene>
    <name evidence="17" type="primary">nnrD</name>
    <name evidence="18" type="synonym">nnrE</name>
    <name evidence="22" type="ORF">SAMN05421720_11243</name>
</gene>
<dbReference type="SUPFAM" id="SSF64153">
    <property type="entry name" value="YjeF N-terminal domain-like"/>
    <property type="match status" value="1"/>
</dbReference>
<sequence>MDRQPWTLEAGGALLTVAEMTRADAAAVARGVSSLSLMEAAGFSVVREIRRRWSPRPVAVLCGPGNNGGDGFVVARRLRAAGWPVRVHLMGDRERLSGDAAANAVRWTGPTVPLDLGALDGAALVVDALFGAGLSRSVEGVAGSVLSALTARPAIPVVAVDVPSGLDGDTGEVRGVAAPAALTVTFFRPKPGHLLGRGRALCGALVVADIGIPAAVLEDIAPTAFVNGPALWTLPRPGPHDHKYTRGHAVVFGGATMTGAGRLAARAARRMGAGLLSVAAPSAALSLYAQDAPGVICRPLDRPEDVEALLEDPRLNALLWGSGAGRGPHTAARALALLAHGRPTVLDADALTSFADDPAALFDAVAAPLVMTPHEGEFRALFPDLTDGDPLGRARRAAQRSGAVVVLKGPETVVAAPSGEAIINVNAPPSLATAGSGDVLAGAILGLLAQGAPAVSAAAAAVWLHGAGARLGPPGLIAEDLPEAMARAAADLDADPPWPPPS</sequence>